<dbReference type="Gene3D" id="1.10.10.10">
    <property type="entry name" value="Winged helix-like DNA-binding domain superfamily/Winged helix DNA-binding domain"/>
    <property type="match status" value="1"/>
</dbReference>
<evidence type="ECO:0000313" key="5">
    <source>
        <dbReference type="Proteomes" id="UP000053070"/>
    </source>
</evidence>
<dbReference type="Gene3D" id="1.20.120.530">
    <property type="entry name" value="GntR ligand-binding domain-like"/>
    <property type="match status" value="1"/>
</dbReference>
<dbReference type="STRING" id="502682.BMF35_a0068"/>
<name>A0A0G9MRM2_9SPHN</name>
<dbReference type="AlphaFoldDB" id="A0A0G9MRM2"/>
<reference evidence="4 5" key="1">
    <citation type="submission" date="2015-04" db="EMBL/GenBank/DDBJ databases">
        <title>The draft genome sequence of Erythrobacr gangjinensis K7-2.</title>
        <authorList>
            <person name="Zhuang L."/>
            <person name="Liu Y."/>
            <person name="Shao Z."/>
        </authorList>
    </citation>
    <scope>NUCLEOTIDE SEQUENCE [LARGE SCALE GENOMIC DNA]</scope>
    <source>
        <strain evidence="4 5">K7-2</strain>
    </source>
</reference>
<dbReference type="InterPro" id="IPR036388">
    <property type="entry name" value="WH-like_DNA-bd_sf"/>
</dbReference>
<dbReference type="Proteomes" id="UP000053070">
    <property type="component" value="Unassembled WGS sequence"/>
</dbReference>
<dbReference type="KEGG" id="egn:BMF35_a0068"/>
<dbReference type="PROSITE" id="PS50949">
    <property type="entry name" value="HTH_GNTR"/>
    <property type="match status" value="1"/>
</dbReference>
<dbReference type="Pfam" id="PF07729">
    <property type="entry name" value="FCD"/>
    <property type="match status" value="1"/>
</dbReference>
<accession>A0A0G9MRM2</accession>
<dbReference type="InterPro" id="IPR011711">
    <property type="entry name" value="GntR_C"/>
</dbReference>
<proteinExistence type="predicted"/>
<protein>
    <submittedName>
        <fullName evidence="4">GntR family transcriptional regulator</fullName>
    </submittedName>
</protein>
<dbReference type="PATRIC" id="fig|502682.8.peg.1093"/>
<evidence type="ECO:0000256" key="1">
    <source>
        <dbReference type="ARBA" id="ARBA00023015"/>
    </source>
</evidence>
<keyword evidence="5" id="KW-1185">Reference proteome</keyword>
<dbReference type="RefSeq" id="WP_047006208.1">
    <property type="nucleotide sequence ID" value="NZ_CP018097.1"/>
</dbReference>
<dbReference type="SUPFAM" id="SSF48008">
    <property type="entry name" value="GntR ligand-binding domain-like"/>
    <property type="match status" value="1"/>
</dbReference>
<dbReference type="CDD" id="cd07377">
    <property type="entry name" value="WHTH_GntR"/>
    <property type="match status" value="1"/>
</dbReference>
<gene>
    <name evidence="4" type="ORF">AAW01_05335</name>
</gene>
<dbReference type="EMBL" id="LBHC01000001">
    <property type="protein sequence ID" value="KLE33360.1"/>
    <property type="molecule type" value="Genomic_DNA"/>
</dbReference>
<evidence type="ECO:0000313" key="4">
    <source>
        <dbReference type="EMBL" id="KLE33360.1"/>
    </source>
</evidence>
<evidence type="ECO:0000256" key="3">
    <source>
        <dbReference type="ARBA" id="ARBA00023163"/>
    </source>
</evidence>
<sequence>MAQRRLYERIAEALSGEIVAGRHPVGKKLPSERELSARFEVSRPTIREALIALEVDGLVEVVTGSGVFVRSDKRKRGLPAKRDVGPFELLEARAHIEGEAAALAAQHIDDDEVMALEALVAEMETENGRDVVMSEDADRRFHMAIAAATKNSAMEQAVEALWEARNQSLQNVRFLEKVRAEGIKPRIDEHMAVMTALKNRDPNAARAAMRTHLRGVADMVFQATEAEAVERARAEVASQRRRFQLGE</sequence>
<dbReference type="SMART" id="SM00345">
    <property type="entry name" value="HTH_GNTR"/>
    <property type="match status" value="1"/>
</dbReference>
<organism evidence="4 5">
    <name type="scientific">Aurantiacibacter gangjinensis</name>
    <dbReference type="NCBI Taxonomy" id="502682"/>
    <lineage>
        <taxon>Bacteria</taxon>
        <taxon>Pseudomonadati</taxon>
        <taxon>Pseudomonadota</taxon>
        <taxon>Alphaproteobacteria</taxon>
        <taxon>Sphingomonadales</taxon>
        <taxon>Erythrobacteraceae</taxon>
        <taxon>Aurantiacibacter</taxon>
    </lineage>
</organism>
<dbReference type="PRINTS" id="PR00035">
    <property type="entry name" value="HTHGNTR"/>
</dbReference>
<dbReference type="GO" id="GO:0003700">
    <property type="term" value="F:DNA-binding transcription factor activity"/>
    <property type="evidence" value="ECO:0007669"/>
    <property type="project" value="InterPro"/>
</dbReference>
<dbReference type="OrthoDB" id="9028214at2"/>
<dbReference type="SMART" id="SM00895">
    <property type="entry name" value="FCD"/>
    <property type="match status" value="1"/>
</dbReference>
<evidence type="ECO:0000256" key="2">
    <source>
        <dbReference type="ARBA" id="ARBA00023125"/>
    </source>
</evidence>
<comment type="caution">
    <text evidence="4">The sequence shown here is derived from an EMBL/GenBank/DDBJ whole genome shotgun (WGS) entry which is preliminary data.</text>
</comment>
<keyword evidence="1" id="KW-0805">Transcription regulation</keyword>
<keyword evidence="3" id="KW-0804">Transcription</keyword>
<dbReference type="GO" id="GO:0003677">
    <property type="term" value="F:DNA binding"/>
    <property type="evidence" value="ECO:0007669"/>
    <property type="project" value="UniProtKB-KW"/>
</dbReference>
<dbReference type="InterPro" id="IPR000524">
    <property type="entry name" value="Tscrpt_reg_HTH_GntR"/>
</dbReference>
<dbReference type="InterPro" id="IPR036390">
    <property type="entry name" value="WH_DNA-bd_sf"/>
</dbReference>
<keyword evidence="2" id="KW-0238">DNA-binding</keyword>
<dbReference type="PANTHER" id="PTHR43537">
    <property type="entry name" value="TRANSCRIPTIONAL REGULATOR, GNTR FAMILY"/>
    <property type="match status" value="1"/>
</dbReference>
<dbReference type="SUPFAM" id="SSF46785">
    <property type="entry name" value="Winged helix' DNA-binding domain"/>
    <property type="match status" value="1"/>
</dbReference>
<dbReference type="PANTHER" id="PTHR43537:SF5">
    <property type="entry name" value="UXU OPERON TRANSCRIPTIONAL REGULATOR"/>
    <property type="match status" value="1"/>
</dbReference>
<dbReference type="Pfam" id="PF00392">
    <property type="entry name" value="GntR"/>
    <property type="match status" value="1"/>
</dbReference>
<dbReference type="InterPro" id="IPR008920">
    <property type="entry name" value="TF_FadR/GntR_C"/>
</dbReference>